<evidence type="ECO:0000313" key="10">
    <source>
        <dbReference type="Proteomes" id="UP000608513"/>
    </source>
</evidence>
<keyword evidence="5 7" id="KW-1133">Transmembrane helix</keyword>
<feature type="domain" description="YetF C-terminal" evidence="8">
    <location>
        <begin position="89"/>
        <end position="153"/>
    </location>
</feature>
<evidence type="ECO:0000256" key="6">
    <source>
        <dbReference type="ARBA" id="ARBA00023136"/>
    </source>
</evidence>
<comment type="similarity">
    <text evidence="2">Belongs to the UPF0702 family.</text>
</comment>
<dbReference type="InterPro" id="IPR007353">
    <property type="entry name" value="DUF421"/>
</dbReference>
<keyword evidence="4 7" id="KW-0812">Transmembrane</keyword>
<dbReference type="Proteomes" id="UP000608513">
    <property type="component" value="Unassembled WGS sequence"/>
</dbReference>
<reference evidence="9" key="1">
    <citation type="submission" date="2020-08" db="EMBL/GenBank/DDBJ databases">
        <title>Ramlibacter sp. USB13 16S ribosomal RNA gene genome sequencing and assembly.</title>
        <authorList>
            <person name="Kang M."/>
        </authorList>
    </citation>
    <scope>NUCLEOTIDE SEQUENCE</scope>
    <source>
        <strain evidence="9">USB13</strain>
    </source>
</reference>
<keyword evidence="3" id="KW-1003">Cell membrane</keyword>
<accession>A0A923MUD9</accession>
<proteinExistence type="inferred from homology"/>
<organism evidence="9 10">
    <name type="scientific">Ramlibacter cellulosilyticus</name>
    <dbReference type="NCBI Taxonomy" id="2764187"/>
    <lineage>
        <taxon>Bacteria</taxon>
        <taxon>Pseudomonadati</taxon>
        <taxon>Pseudomonadota</taxon>
        <taxon>Betaproteobacteria</taxon>
        <taxon>Burkholderiales</taxon>
        <taxon>Comamonadaceae</taxon>
        <taxon>Ramlibacter</taxon>
    </lineage>
</organism>
<evidence type="ECO:0000256" key="2">
    <source>
        <dbReference type="ARBA" id="ARBA00006448"/>
    </source>
</evidence>
<evidence type="ECO:0000313" key="9">
    <source>
        <dbReference type="EMBL" id="MBC5785438.1"/>
    </source>
</evidence>
<comment type="caution">
    <text evidence="9">The sequence shown here is derived from an EMBL/GenBank/DDBJ whole genome shotgun (WGS) entry which is preliminary data.</text>
</comment>
<evidence type="ECO:0000256" key="5">
    <source>
        <dbReference type="ARBA" id="ARBA00022989"/>
    </source>
</evidence>
<dbReference type="EMBL" id="JACORT010000010">
    <property type="protein sequence ID" value="MBC5785438.1"/>
    <property type="molecule type" value="Genomic_DNA"/>
</dbReference>
<evidence type="ECO:0000256" key="4">
    <source>
        <dbReference type="ARBA" id="ARBA00022692"/>
    </source>
</evidence>
<feature type="transmembrane region" description="Helical" evidence="7">
    <location>
        <begin position="6"/>
        <end position="27"/>
    </location>
</feature>
<comment type="subcellular location">
    <subcellularLocation>
        <location evidence="1">Cell membrane</location>
        <topology evidence="1">Multi-pass membrane protein</topology>
    </subcellularLocation>
</comment>
<evidence type="ECO:0000256" key="7">
    <source>
        <dbReference type="SAM" id="Phobius"/>
    </source>
</evidence>
<evidence type="ECO:0000256" key="3">
    <source>
        <dbReference type="ARBA" id="ARBA00022475"/>
    </source>
</evidence>
<keyword evidence="6 7" id="KW-0472">Membrane</keyword>
<evidence type="ECO:0000256" key="1">
    <source>
        <dbReference type="ARBA" id="ARBA00004651"/>
    </source>
</evidence>
<dbReference type="Gene3D" id="3.30.240.20">
    <property type="entry name" value="bsu07140 like domains"/>
    <property type="match status" value="1"/>
</dbReference>
<feature type="transmembrane region" description="Helical" evidence="7">
    <location>
        <begin position="64"/>
        <end position="86"/>
    </location>
</feature>
<dbReference type="Pfam" id="PF04239">
    <property type="entry name" value="DUF421"/>
    <property type="match status" value="1"/>
</dbReference>
<feature type="transmembrane region" description="Helical" evidence="7">
    <location>
        <begin position="39"/>
        <end position="58"/>
    </location>
</feature>
<gene>
    <name evidence="9" type="ORF">H8N03_20995</name>
</gene>
<dbReference type="PANTHER" id="PTHR34582">
    <property type="entry name" value="UPF0702 TRANSMEMBRANE PROTEIN YCAP"/>
    <property type="match status" value="1"/>
</dbReference>
<sequence length="168" mass="18149">MWFDNWWGIARIVVAGVAAYAFLVVLLRTSGKRTLSKLNAFDLVVTVAMGSTLASVVLSKQTPVAEGLAAFIVLVACQYAVAKLSVRQRGFARLVRAEPRLVLHHGRLLDDALDAERLTRADVLAVLRQQGIASIEGVGAVVLETDGSLSVLRELPRGDASTLDDVRR</sequence>
<dbReference type="RefSeq" id="WP_187078179.1">
    <property type="nucleotide sequence ID" value="NZ_JACORT010000010.1"/>
</dbReference>
<dbReference type="AlphaFoldDB" id="A0A923MUD9"/>
<dbReference type="InterPro" id="IPR023090">
    <property type="entry name" value="UPF0702_alpha/beta_dom_sf"/>
</dbReference>
<protein>
    <submittedName>
        <fullName evidence="9">DUF421 domain-containing protein</fullName>
    </submittedName>
</protein>
<dbReference type="PANTHER" id="PTHR34582:SF6">
    <property type="entry name" value="UPF0702 TRANSMEMBRANE PROTEIN YCAP"/>
    <property type="match status" value="1"/>
</dbReference>
<evidence type="ECO:0000259" key="8">
    <source>
        <dbReference type="Pfam" id="PF04239"/>
    </source>
</evidence>
<keyword evidence="10" id="KW-1185">Reference proteome</keyword>
<name>A0A923MUD9_9BURK</name>
<dbReference type="GO" id="GO:0005886">
    <property type="term" value="C:plasma membrane"/>
    <property type="evidence" value="ECO:0007669"/>
    <property type="project" value="UniProtKB-SubCell"/>
</dbReference>